<proteinExistence type="predicted"/>
<feature type="compositionally biased region" description="Basic and acidic residues" evidence="1">
    <location>
        <begin position="58"/>
        <end position="67"/>
    </location>
</feature>
<dbReference type="Proteomes" id="UP001152622">
    <property type="component" value="Chromosome 2"/>
</dbReference>
<comment type="caution">
    <text evidence="2">The sequence shown here is derived from an EMBL/GenBank/DDBJ whole genome shotgun (WGS) entry which is preliminary data.</text>
</comment>
<dbReference type="EMBL" id="JAINUF010000002">
    <property type="protein sequence ID" value="KAJ8373816.1"/>
    <property type="molecule type" value="Genomic_DNA"/>
</dbReference>
<evidence type="ECO:0000313" key="3">
    <source>
        <dbReference type="Proteomes" id="UP001152622"/>
    </source>
</evidence>
<evidence type="ECO:0000256" key="1">
    <source>
        <dbReference type="SAM" id="MobiDB-lite"/>
    </source>
</evidence>
<feature type="region of interest" description="Disordered" evidence="1">
    <location>
        <begin position="1"/>
        <end position="70"/>
    </location>
</feature>
<sequence length="130" mass="14142">MGHADPLSPHREQSPNEGEPGRAAPLLKGKDTGTHLARPRLTRAKIAGPIDSSQTGGPRREKARTGTDRQTVTARLLAFCTLLWCEGVDPRRLLPQHRFPPDVGLRDLWLNTAAPVPHRLPAAVPSTGTR</sequence>
<organism evidence="2 3">
    <name type="scientific">Synaphobranchus kaupii</name>
    <name type="common">Kaup's arrowtooth eel</name>
    <dbReference type="NCBI Taxonomy" id="118154"/>
    <lineage>
        <taxon>Eukaryota</taxon>
        <taxon>Metazoa</taxon>
        <taxon>Chordata</taxon>
        <taxon>Craniata</taxon>
        <taxon>Vertebrata</taxon>
        <taxon>Euteleostomi</taxon>
        <taxon>Actinopterygii</taxon>
        <taxon>Neopterygii</taxon>
        <taxon>Teleostei</taxon>
        <taxon>Anguilliformes</taxon>
        <taxon>Synaphobranchidae</taxon>
        <taxon>Synaphobranchus</taxon>
    </lineage>
</organism>
<name>A0A9Q1J806_SYNKA</name>
<accession>A0A9Q1J806</accession>
<dbReference type="AlphaFoldDB" id="A0A9Q1J806"/>
<protein>
    <submittedName>
        <fullName evidence="2">Uncharacterized protein</fullName>
    </submittedName>
</protein>
<evidence type="ECO:0000313" key="2">
    <source>
        <dbReference type="EMBL" id="KAJ8373816.1"/>
    </source>
</evidence>
<keyword evidence="3" id="KW-1185">Reference proteome</keyword>
<gene>
    <name evidence="2" type="ORF">SKAU_G00043960</name>
</gene>
<reference evidence="2" key="1">
    <citation type="journal article" date="2023" name="Science">
        <title>Genome structures resolve the early diversification of teleost fishes.</title>
        <authorList>
            <person name="Parey E."/>
            <person name="Louis A."/>
            <person name="Montfort J."/>
            <person name="Bouchez O."/>
            <person name="Roques C."/>
            <person name="Iampietro C."/>
            <person name="Lluch J."/>
            <person name="Castinel A."/>
            <person name="Donnadieu C."/>
            <person name="Desvignes T."/>
            <person name="Floi Bucao C."/>
            <person name="Jouanno E."/>
            <person name="Wen M."/>
            <person name="Mejri S."/>
            <person name="Dirks R."/>
            <person name="Jansen H."/>
            <person name="Henkel C."/>
            <person name="Chen W.J."/>
            <person name="Zahm M."/>
            <person name="Cabau C."/>
            <person name="Klopp C."/>
            <person name="Thompson A.W."/>
            <person name="Robinson-Rechavi M."/>
            <person name="Braasch I."/>
            <person name="Lecointre G."/>
            <person name="Bobe J."/>
            <person name="Postlethwait J.H."/>
            <person name="Berthelot C."/>
            <person name="Roest Crollius H."/>
            <person name="Guiguen Y."/>
        </authorList>
    </citation>
    <scope>NUCLEOTIDE SEQUENCE</scope>
    <source>
        <strain evidence="2">WJC10195</strain>
    </source>
</reference>